<evidence type="ECO:0000256" key="1">
    <source>
        <dbReference type="SAM" id="Coils"/>
    </source>
</evidence>
<dbReference type="Proteomes" id="UP000268093">
    <property type="component" value="Unassembled WGS sequence"/>
</dbReference>
<feature type="coiled-coil region" evidence="1">
    <location>
        <begin position="549"/>
        <end position="678"/>
    </location>
</feature>
<feature type="compositionally biased region" description="Polar residues" evidence="2">
    <location>
        <begin position="163"/>
        <end position="173"/>
    </location>
</feature>
<feature type="region of interest" description="Disordered" evidence="2">
    <location>
        <begin position="288"/>
        <end position="311"/>
    </location>
</feature>
<feature type="region of interest" description="Disordered" evidence="2">
    <location>
        <begin position="163"/>
        <end position="192"/>
    </location>
</feature>
<feature type="region of interest" description="Disordered" evidence="2">
    <location>
        <begin position="361"/>
        <end position="402"/>
    </location>
</feature>
<organism evidence="3 4">
    <name type="scientific">Jimgerdemannia flammicorona</name>
    <dbReference type="NCBI Taxonomy" id="994334"/>
    <lineage>
        <taxon>Eukaryota</taxon>
        <taxon>Fungi</taxon>
        <taxon>Fungi incertae sedis</taxon>
        <taxon>Mucoromycota</taxon>
        <taxon>Mucoromycotina</taxon>
        <taxon>Endogonomycetes</taxon>
        <taxon>Endogonales</taxon>
        <taxon>Endogonaceae</taxon>
        <taxon>Jimgerdemannia</taxon>
    </lineage>
</organism>
<feature type="coiled-coil region" evidence="1">
    <location>
        <begin position="712"/>
        <end position="767"/>
    </location>
</feature>
<dbReference type="AlphaFoldDB" id="A0A433CVV3"/>
<comment type="caution">
    <text evidence="3">The sequence shown here is derived from an EMBL/GenBank/DDBJ whole genome shotgun (WGS) entry which is preliminary data.</text>
</comment>
<feature type="region of interest" description="Disordered" evidence="2">
    <location>
        <begin position="207"/>
        <end position="233"/>
    </location>
</feature>
<keyword evidence="1" id="KW-0175">Coiled coil</keyword>
<dbReference type="EMBL" id="RBNI01012704">
    <property type="protein sequence ID" value="RUP42693.1"/>
    <property type="molecule type" value="Genomic_DNA"/>
</dbReference>
<feature type="compositionally biased region" description="Low complexity" evidence="2">
    <location>
        <begin position="84"/>
        <end position="101"/>
    </location>
</feature>
<reference evidence="3 4" key="1">
    <citation type="journal article" date="2018" name="New Phytol.">
        <title>Phylogenomics of Endogonaceae and evolution of mycorrhizas within Mucoromycota.</title>
        <authorList>
            <person name="Chang Y."/>
            <person name="Desiro A."/>
            <person name="Na H."/>
            <person name="Sandor L."/>
            <person name="Lipzen A."/>
            <person name="Clum A."/>
            <person name="Barry K."/>
            <person name="Grigoriev I.V."/>
            <person name="Martin F.M."/>
            <person name="Stajich J.E."/>
            <person name="Smith M.E."/>
            <person name="Bonito G."/>
            <person name="Spatafora J.W."/>
        </authorList>
    </citation>
    <scope>NUCLEOTIDE SEQUENCE [LARGE SCALE GENOMIC DNA]</scope>
    <source>
        <strain evidence="3 4">GMNB39</strain>
    </source>
</reference>
<keyword evidence="4" id="KW-1185">Reference proteome</keyword>
<evidence type="ECO:0000256" key="2">
    <source>
        <dbReference type="SAM" id="MobiDB-lite"/>
    </source>
</evidence>
<feature type="region of interest" description="Disordered" evidence="2">
    <location>
        <begin position="76"/>
        <end position="106"/>
    </location>
</feature>
<feature type="non-terminal residue" evidence="3">
    <location>
        <position position="1"/>
    </location>
</feature>
<feature type="compositionally biased region" description="Pro residues" evidence="2">
    <location>
        <begin position="363"/>
        <end position="373"/>
    </location>
</feature>
<feature type="compositionally biased region" description="Low complexity" evidence="2">
    <location>
        <begin position="209"/>
        <end position="221"/>
    </location>
</feature>
<proteinExistence type="predicted"/>
<evidence type="ECO:0000313" key="4">
    <source>
        <dbReference type="Proteomes" id="UP000268093"/>
    </source>
</evidence>
<sequence>PLLFLPSYLPPLKLGDPPSHPRSSIHLFDTLCVSTLPRTTPGPRFLRAGMSDNDSLAIPPPTISGGAPKSLLFKNPKTSPLFQASSSSGSNAPAGDPAPSGIQGFKFAPTLKRPSQQQQQQSSSIPSVVGQGSSSVALSIFGKPHFRSPKTNIFQAQLDPNAIESSNTSSTANDGGARSSEPSTGKSTLSFGFEPFPKPTVSTVIESASTSLASSGRPRSSSKPEAHSPAKRLFSNKKSALPTVDNTSPGQFVQQQPPPHSVAPEILQDSVPTPFLVAPSDDQAPGVLLPGMSQDPNHAAQEPEKSTQFSRPLSRSHLYAFKSLPDVSTSTPPSKTGLPLDLPTLPASAIPISSRYFISHQVPPSPVDTPPRTPSATRRQAMTPFPPPPSRIPIPQHSTTEEDVEDVIRGAVSKYKTQLKHKDETIKSMATDRDELNNTICKKQAALEVFQERIQVMNSMLQRQAMKWEQNRKRIEGMKDRYDLYQSTLRHVDIAISDLQTDKERMFADLELSRGDHVALAAKYEAMVKEYHEGIAQKQSEITRLTSTQEELREYLQEARFKIKNLSKDVEEHGGNLARTTVERDQLRSELAQATSTHADLAQTHAVLLAGHVREVEQLKASIDVLDQACKRHQDETKQRDDRITAMASELAFLGGRLEVANADATRVKAQVTDLQEQGRTLNAVLEQSTKAVESERLAHEAIVQKLKEADHEKAEARRVSETNLRKELEEVNSRVLDLVARGNEIESTLERERERHTVEVAELRNL</sequence>
<name>A0A433CVV3_9FUNG</name>
<protein>
    <submittedName>
        <fullName evidence="3">Uncharacterized protein</fullName>
    </submittedName>
</protein>
<gene>
    <name evidence="3" type="ORF">BC936DRAFT_138215</name>
</gene>
<evidence type="ECO:0000313" key="3">
    <source>
        <dbReference type="EMBL" id="RUP42693.1"/>
    </source>
</evidence>
<accession>A0A433CVV3</accession>
<dbReference type="OrthoDB" id="2442528at2759"/>
<feature type="compositionally biased region" description="Polar residues" evidence="2">
    <location>
        <begin position="180"/>
        <end position="190"/>
    </location>
</feature>